<evidence type="ECO:0000313" key="2">
    <source>
        <dbReference type="Proteomes" id="UP000192223"/>
    </source>
</evidence>
<gene>
    <name evidence="3" type="primary">LOC108737895</name>
</gene>
<dbReference type="OrthoDB" id="4777606at2759"/>
<evidence type="ECO:0000313" key="3">
    <source>
        <dbReference type="RefSeq" id="XP_018326541.1"/>
    </source>
</evidence>
<dbReference type="AlphaFoldDB" id="A0A1W4WRK6"/>
<dbReference type="PANTHER" id="PTHR46584:SF1">
    <property type="entry name" value="HMG DOMAIN-CONTAINING PROTEIN 4"/>
    <property type="match status" value="1"/>
</dbReference>
<dbReference type="KEGG" id="apln:108737895"/>
<dbReference type="GeneID" id="108737895"/>
<dbReference type="RefSeq" id="XP_018326541.1">
    <property type="nucleotide sequence ID" value="XM_018471039.1"/>
</dbReference>
<name>A0A1W4WRK6_AGRPL</name>
<protein>
    <submittedName>
        <fullName evidence="3">Uncharacterized protein LOC108737895 isoform X1</fullName>
    </submittedName>
</protein>
<feature type="compositionally biased region" description="Basic and acidic residues" evidence="1">
    <location>
        <begin position="71"/>
        <end position="86"/>
    </location>
</feature>
<organism evidence="2 3">
    <name type="scientific">Agrilus planipennis</name>
    <name type="common">Emerald ash borer</name>
    <name type="synonym">Agrilus marcopoli</name>
    <dbReference type="NCBI Taxonomy" id="224129"/>
    <lineage>
        <taxon>Eukaryota</taxon>
        <taxon>Metazoa</taxon>
        <taxon>Ecdysozoa</taxon>
        <taxon>Arthropoda</taxon>
        <taxon>Hexapoda</taxon>
        <taxon>Insecta</taxon>
        <taxon>Pterygota</taxon>
        <taxon>Neoptera</taxon>
        <taxon>Endopterygota</taxon>
        <taxon>Coleoptera</taxon>
        <taxon>Polyphaga</taxon>
        <taxon>Elateriformia</taxon>
        <taxon>Buprestoidea</taxon>
        <taxon>Buprestidae</taxon>
        <taxon>Agrilinae</taxon>
        <taxon>Agrilus</taxon>
    </lineage>
</organism>
<keyword evidence="2" id="KW-1185">Reference proteome</keyword>
<dbReference type="InParanoid" id="A0A1W4WRK6"/>
<dbReference type="InterPro" id="IPR042477">
    <property type="entry name" value="HMGXB4"/>
</dbReference>
<dbReference type="Proteomes" id="UP000192223">
    <property type="component" value="Unplaced"/>
</dbReference>
<reference evidence="3" key="1">
    <citation type="submission" date="2025-08" db="UniProtKB">
        <authorList>
            <consortium name="RefSeq"/>
        </authorList>
    </citation>
    <scope>IDENTIFICATION</scope>
    <source>
        <tissue evidence="3">Entire body</tissue>
    </source>
</reference>
<accession>A0A1W4WRK6</accession>
<dbReference type="PANTHER" id="PTHR46584">
    <property type="entry name" value="HMG DOMAIN-CONTAINING PROTEIN 4"/>
    <property type="match status" value="1"/>
</dbReference>
<dbReference type="STRING" id="224129.A0A1W4WRK6"/>
<proteinExistence type="predicted"/>
<feature type="region of interest" description="Disordered" evidence="1">
    <location>
        <begin position="1"/>
        <end position="133"/>
    </location>
</feature>
<sequence length="321" mass="35366">MDPFQAKKAKAESDLEVTGVSRSGRVRKKSSKLVDFESLDEIERPHKRQPLTQRKPEPMDFNSPRAKVSPHKQDEFQTYKKQKDDFSYDDLDPPPSGSDYDSDAYEGGTGDSSDESESGSDYDTNTGNSVGFQKIDTDGESGLNHMFMSEKEKKRLIIKDGKIIGRNRIPKRDDDMKFKNTSISLTKPNQTKFVAKKASLGAFTSFQLGMPNVGNTQVSPPSPRAKEGNAVYKVNGIMPVDVAAHLKLLGESLTIIGERLKEHEGQIAVSGSLSVLLDSLLCALGPLLCLTQQIPELHENSCTTEQLSKILDNVAFIMPGL</sequence>
<evidence type="ECO:0000256" key="1">
    <source>
        <dbReference type="SAM" id="MobiDB-lite"/>
    </source>
</evidence>